<dbReference type="Proteomes" id="UP001067708">
    <property type="component" value="Unassembled WGS sequence"/>
</dbReference>
<organism evidence="1 2">
    <name type="scientific">Brevibacillus halotolerans</name>
    <dbReference type="NCBI Taxonomy" id="1507437"/>
    <lineage>
        <taxon>Bacteria</taxon>
        <taxon>Bacillati</taxon>
        <taxon>Bacillota</taxon>
        <taxon>Bacilli</taxon>
        <taxon>Bacillales</taxon>
        <taxon>Paenibacillaceae</taxon>
        <taxon>Brevibacillus</taxon>
    </lineage>
</organism>
<evidence type="ECO:0000313" key="1">
    <source>
        <dbReference type="EMBL" id="MCZ0830432.1"/>
    </source>
</evidence>
<dbReference type="RefSeq" id="WP_156037997.1">
    <property type="nucleotide sequence ID" value="NZ_BORK01000001.1"/>
</dbReference>
<gene>
    <name evidence="1" type="ORF">O0535_06420</name>
</gene>
<comment type="caution">
    <text evidence="1">The sequence shown here is derived from an EMBL/GenBank/DDBJ whole genome shotgun (WGS) entry which is preliminary data.</text>
</comment>
<name>A0ABT4HVV2_9BACL</name>
<sequence>MKKSINFFISLFQALLARVWVCLRYRITNSQKEGIEYRSIRSYGT</sequence>
<evidence type="ECO:0000313" key="2">
    <source>
        <dbReference type="Proteomes" id="UP001067708"/>
    </source>
</evidence>
<keyword evidence="2" id="KW-1185">Reference proteome</keyword>
<dbReference type="EMBL" id="JAPTNG010000004">
    <property type="protein sequence ID" value="MCZ0830432.1"/>
    <property type="molecule type" value="Genomic_DNA"/>
</dbReference>
<reference evidence="1" key="1">
    <citation type="submission" date="2022-09" db="EMBL/GenBank/DDBJ databases">
        <title>Genome analysis and characterization of larvicidal activity of Brevibacillus strains.</title>
        <authorList>
            <person name="Patrusheva E.V."/>
            <person name="Izotova A.O."/>
            <person name="Toshchakov S.V."/>
            <person name="Sineoky S.P."/>
        </authorList>
    </citation>
    <scope>NUCLEOTIDE SEQUENCE</scope>
    <source>
        <strain evidence="1">VKPM_B-13244</strain>
    </source>
</reference>
<accession>A0ABT4HVV2</accession>
<proteinExistence type="predicted"/>
<protein>
    <submittedName>
        <fullName evidence="1">Uncharacterized protein</fullName>
    </submittedName>
</protein>